<dbReference type="GO" id="GO:0005886">
    <property type="term" value="C:plasma membrane"/>
    <property type="evidence" value="ECO:0007669"/>
    <property type="project" value="UniProtKB-SubCell"/>
</dbReference>
<evidence type="ECO:0000256" key="11">
    <source>
        <dbReference type="SAM" id="MobiDB-lite"/>
    </source>
</evidence>
<evidence type="ECO:0000256" key="10">
    <source>
        <dbReference type="RuleBase" id="RU363043"/>
    </source>
</evidence>
<dbReference type="AlphaFoldDB" id="A0A5C4JIV3"/>
<feature type="compositionally biased region" description="Basic and acidic residues" evidence="11">
    <location>
        <begin position="377"/>
        <end position="390"/>
    </location>
</feature>
<keyword evidence="9 10" id="KW-0472">Membrane</keyword>
<feature type="transmembrane region" description="Helical" evidence="10">
    <location>
        <begin position="219"/>
        <end position="244"/>
    </location>
</feature>
<dbReference type="SUPFAM" id="SSF161098">
    <property type="entry name" value="MetI-like"/>
    <property type="match status" value="1"/>
</dbReference>
<feature type="transmembrane region" description="Helical" evidence="10">
    <location>
        <begin position="337"/>
        <end position="358"/>
    </location>
</feature>
<dbReference type="InterPro" id="IPR051408">
    <property type="entry name" value="Phosphate_transprt_permease"/>
</dbReference>
<dbReference type="OrthoDB" id="9775069at2"/>
<proteinExistence type="inferred from homology"/>
<evidence type="ECO:0000256" key="5">
    <source>
        <dbReference type="ARBA" id="ARBA00022475"/>
    </source>
</evidence>
<evidence type="ECO:0000256" key="1">
    <source>
        <dbReference type="ARBA" id="ARBA00003510"/>
    </source>
</evidence>
<feature type="region of interest" description="Disordered" evidence="11">
    <location>
        <begin position="362"/>
        <end position="390"/>
    </location>
</feature>
<sequence length="390" mass="41497">MSGMIHAEPPPQTTLQALTAPPQYRPRTRRWSDVAEFLGAALASGALVWLVFERLLPYDVHVVGFGLCWYALFLLTYSLVVRDGHGRVVAADRIMAVLVGTGALAAFAPIVAVIGYVAYRGAKVVRPTFFTENLEVTGPLSAATEGGAVHSIIGTLEQLAIATVISVPLGVLTAVYLSEVRGRLTRPTRLVTDAMTALPSIVAGLFIYSLLILQFGWGFSGFAGSLALAVLMLPTVTIAAEQVLRVVPGGLREASLALGAPHWRTVLSVVLPTARAGLSTAVILGMARVVGETAPMLLTAFGTTTTNGNPLNGIQDDLPLFVYTQIRSSQNTQVQRAWAGALVLLALVLALFVLARLLGGSRPGGRRRASRRPAHARPKDRQPTKRADRS</sequence>
<evidence type="ECO:0000256" key="2">
    <source>
        <dbReference type="ARBA" id="ARBA00004651"/>
    </source>
</evidence>
<dbReference type="PANTHER" id="PTHR42922:SF1">
    <property type="entry name" value="PHOSPHATE TRANSPORT SYSTEM PERMEASE PROTEIN PSTA"/>
    <property type="match status" value="1"/>
</dbReference>
<feature type="transmembrane region" description="Helical" evidence="10">
    <location>
        <begin position="34"/>
        <end position="52"/>
    </location>
</feature>
<comment type="similarity">
    <text evidence="3 10">Belongs to the binding-protein-dependent transport system permease family. CysTW subfamily.</text>
</comment>
<dbReference type="InterPro" id="IPR005672">
    <property type="entry name" value="Phosphate_PstA"/>
</dbReference>
<evidence type="ECO:0000256" key="3">
    <source>
        <dbReference type="ARBA" id="ARBA00007069"/>
    </source>
</evidence>
<feature type="domain" description="ABC transmembrane type-1" evidence="12">
    <location>
        <begin position="152"/>
        <end position="355"/>
    </location>
</feature>
<comment type="function">
    <text evidence="1">Part of the binding-protein-dependent transport system for phosphate; probably responsible for the translocation of the substrate across the membrane.</text>
</comment>
<dbReference type="InterPro" id="IPR035906">
    <property type="entry name" value="MetI-like_sf"/>
</dbReference>
<comment type="subcellular location">
    <subcellularLocation>
        <location evidence="2 10">Cell membrane</location>
        <topology evidence="2 10">Multi-pass membrane protein</topology>
    </subcellularLocation>
</comment>
<gene>
    <name evidence="13" type="primary">pstA</name>
    <name evidence="13" type="ORF">ETD83_03510</name>
</gene>
<feature type="transmembrane region" description="Helical" evidence="10">
    <location>
        <begin position="265"/>
        <end position="287"/>
    </location>
</feature>
<protein>
    <recommendedName>
        <fullName evidence="10">Phosphate transport system permease protein PstA</fullName>
    </recommendedName>
</protein>
<dbReference type="PROSITE" id="PS50928">
    <property type="entry name" value="ABC_TM1"/>
    <property type="match status" value="1"/>
</dbReference>
<evidence type="ECO:0000256" key="7">
    <source>
        <dbReference type="ARBA" id="ARBA00022692"/>
    </source>
</evidence>
<comment type="caution">
    <text evidence="13">The sequence shown here is derived from an EMBL/GenBank/DDBJ whole genome shotgun (WGS) entry which is preliminary data.</text>
</comment>
<organism evidence="13 14">
    <name type="scientific">Actinomadura soli</name>
    <dbReference type="NCBI Taxonomy" id="2508997"/>
    <lineage>
        <taxon>Bacteria</taxon>
        <taxon>Bacillati</taxon>
        <taxon>Actinomycetota</taxon>
        <taxon>Actinomycetes</taxon>
        <taxon>Streptosporangiales</taxon>
        <taxon>Thermomonosporaceae</taxon>
        <taxon>Actinomadura</taxon>
    </lineage>
</organism>
<dbReference type="RefSeq" id="WP_138643577.1">
    <property type="nucleotide sequence ID" value="NZ_VCKW01000010.1"/>
</dbReference>
<dbReference type="NCBIfam" id="TIGR00974">
    <property type="entry name" value="3a0107s02c"/>
    <property type="match status" value="1"/>
</dbReference>
<keyword evidence="4" id="KW-0813">Transport</keyword>
<feature type="transmembrane region" description="Helical" evidence="10">
    <location>
        <begin position="58"/>
        <end position="81"/>
    </location>
</feature>
<keyword evidence="5 10" id="KW-1003">Cell membrane</keyword>
<feature type="transmembrane region" description="Helical" evidence="10">
    <location>
        <begin position="93"/>
        <end position="119"/>
    </location>
</feature>
<accession>A0A5C4JIV3</accession>
<dbReference type="EMBL" id="VCKW01000010">
    <property type="protein sequence ID" value="TMR06745.1"/>
    <property type="molecule type" value="Genomic_DNA"/>
</dbReference>
<dbReference type="InterPro" id="IPR000515">
    <property type="entry name" value="MetI-like"/>
</dbReference>
<evidence type="ECO:0000259" key="12">
    <source>
        <dbReference type="PROSITE" id="PS50928"/>
    </source>
</evidence>
<evidence type="ECO:0000256" key="6">
    <source>
        <dbReference type="ARBA" id="ARBA00022592"/>
    </source>
</evidence>
<dbReference type="GO" id="GO:0035435">
    <property type="term" value="P:phosphate ion transmembrane transport"/>
    <property type="evidence" value="ECO:0007669"/>
    <property type="project" value="InterPro"/>
</dbReference>
<dbReference type="Proteomes" id="UP000309174">
    <property type="component" value="Unassembled WGS sequence"/>
</dbReference>
<reference evidence="13 14" key="1">
    <citation type="submission" date="2019-05" db="EMBL/GenBank/DDBJ databases">
        <title>Draft genome sequence of Actinomadura sp. 14C53.</title>
        <authorList>
            <person name="Saricaoglu S."/>
            <person name="Isik K."/>
        </authorList>
    </citation>
    <scope>NUCLEOTIDE SEQUENCE [LARGE SCALE GENOMIC DNA]</scope>
    <source>
        <strain evidence="13 14">14C53</strain>
    </source>
</reference>
<keyword evidence="6" id="KW-0592">Phosphate transport</keyword>
<dbReference type="GO" id="GO:0005315">
    <property type="term" value="F:phosphate transmembrane transporter activity"/>
    <property type="evidence" value="ECO:0007669"/>
    <property type="project" value="InterPro"/>
</dbReference>
<keyword evidence="7 10" id="KW-0812">Transmembrane</keyword>
<keyword evidence="8 10" id="KW-1133">Transmembrane helix</keyword>
<dbReference type="CDD" id="cd06261">
    <property type="entry name" value="TM_PBP2"/>
    <property type="match status" value="1"/>
</dbReference>
<evidence type="ECO:0000313" key="14">
    <source>
        <dbReference type="Proteomes" id="UP000309174"/>
    </source>
</evidence>
<evidence type="ECO:0000256" key="8">
    <source>
        <dbReference type="ARBA" id="ARBA00022989"/>
    </source>
</evidence>
<name>A0A5C4JIV3_9ACTN</name>
<evidence type="ECO:0000313" key="13">
    <source>
        <dbReference type="EMBL" id="TMR06745.1"/>
    </source>
</evidence>
<evidence type="ECO:0000256" key="4">
    <source>
        <dbReference type="ARBA" id="ARBA00022448"/>
    </source>
</evidence>
<dbReference type="Gene3D" id="1.10.3720.10">
    <property type="entry name" value="MetI-like"/>
    <property type="match status" value="1"/>
</dbReference>
<feature type="transmembrane region" description="Helical" evidence="10">
    <location>
        <begin position="159"/>
        <end position="178"/>
    </location>
</feature>
<dbReference type="Pfam" id="PF00528">
    <property type="entry name" value="BPD_transp_1"/>
    <property type="match status" value="1"/>
</dbReference>
<dbReference type="PANTHER" id="PTHR42922">
    <property type="entry name" value="PHOSPHATE TRANSPORT SYSTEM PERMEASE PROTEIN PSTA"/>
    <property type="match status" value="1"/>
</dbReference>
<keyword evidence="14" id="KW-1185">Reference proteome</keyword>
<feature type="compositionally biased region" description="Basic residues" evidence="11">
    <location>
        <begin position="364"/>
        <end position="376"/>
    </location>
</feature>
<evidence type="ECO:0000256" key="9">
    <source>
        <dbReference type="ARBA" id="ARBA00023136"/>
    </source>
</evidence>
<feature type="transmembrane region" description="Helical" evidence="10">
    <location>
        <begin position="190"/>
        <end position="213"/>
    </location>
</feature>